<dbReference type="GO" id="GO:0016010">
    <property type="term" value="C:dystrophin-associated glycoprotein complex"/>
    <property type="evidence" value="ECO:0007669"/>
    <property type="project" value="TreeGrafter"/>
</dbReference>
<dbReference type="Gene3D" id="2.30.29.30">
    <property type="entry name" value="Pleckstrin-homology domain (PH domain)/Phosphotyrosine-binding domain (PTB)"/>
    <property type="match status" value="1"/>
</dbReference>
<evidence type="ECO:0000259" key="6">
    <source>
        <dbReference type="PROSITE" id="PS50106"/>
    </source>
</evidence>
<accession>A0A8B9C8M1</accession>
<feature type="domain" description="PDZ" evidence="6">
    <location>
        <begin position="64"/>
        <end position="138"/>
    </location>
</feature>
<evidence type="ECO:0000313" key="7">
    <source>
        <dbReference type="Ensembl" id="ENSABRP00000015041.1"/>
    </source>
</evidence>
<dbReference type="CDD" id="cd06801">
    <property type="entry name" value="PDZ_syntrophin-like"/>
    <property type="match status" value="1"/>
</dbReference>
<dbReference type="GeneTree" id="ENSGT00950000182863"/>
<dbReference type="GO" id="GO:0005198">
    <property type="term" value="F:structural molecule activity"/>
    <property type="evidence" value="ECO:0007669"/>
    <property type="project" value="InterPro"/>
</dbReference>
<dbReference type="Gene3D" id="2.30.42.10">
    <property type="match status" value="1"/>
</dbReference>
<proteinExistence type="inferred from homology"/>
<dbReference type="InterPro" id="IPR036034">
    <property type="entry name" value="PDZ_sf"/>
</dbReference>
<keyword evidence="5" id="KW-0732">Signal</keyword>
<keyword evidence="4" id="KW-0206">Cytoskeleton</keyword>
<dbReference type="PANTHER" id="PTHR10554:SF3">
    <property type="entry name" value="GAMMA-2-SYNTROPHIN"/>
    <property type="match status" value="1"/>
</dbReference>
<protein>
    <submittedName>
        <fullName evidence="7">Syntrophin gamma 2</fullName>
    </submittedName>
</protein>
<dbReference type="Pfam" id="PF23012">
    <property type="entry name" value="Syntrophin_4th"/>
    <property type="match status" value="1"/>
</dbReference>
<keyword evidence="8" id="KW-1185">Reference proteome</keyword>
<sequence length="517" mass="58666">MFIHLNFCFCALLSQTKTGIALLYDEVSENAYDIRLKLTKEVLTIQKQDVVCVSGSDHSANHRTVTLRRQPVGGLGLSIKGGAEHKVPVVISKMFKDQAGKIYIYVNGINVESATHEEVVHLLRNAGDEVTITVQYLREAPSFLKLPLGKRKLTDRSNLFASLLYLLILIYSAQAPSSPSSPIANEPKYEKRWLDTLSVPLSMARISRYRAGTDKLRSNAFEVLALDGVSTGILQFYTAQESADWLRAISTNISDLTLQNMKMANKCCSPSDQVIHMGWVHERLEGTDSSQLYKFKFLALKGSSFYIFSTPPVSTLDWVRAEKIYNLCEVLFKIHKLWLADDCWLQANLYLGIHQDFDLEDHRPYCFSVMVGHGKSHYFNVELCSELAVWEKSFQRAIFLEVQRTGSKTYMCSWQGDTLCFTVDFALGFTCFDSKTKNVLWRFKFSQLKGSSDDGKTRVKLLFQNLDTKQIETKELEFQDLTAVLHCIHSFIAAKVASVDPVFIDSQSIARKYMYSN</sequence>
<evidence type="ECO:0000256" key="4">
    <source>
        <dbReference type="ARBA" id="ARBA00023212"/>
    </source>
</evidence>
<dbReference type="Pfam" id="PF00595">
    <property type="entry name" value="PDZ"/>
    <property type="match status" value="1"/>
</dbReference>
<evidence type="ECO:0000256" key="3">
    <source>
        <dbReference type="ARBA" id="ARBA00022490"/>
    </source>
</evidence>
<dbReference type="Proteomes" id="UP000694426">
    <property type="component" value="Unplaced"/>
</dbReference>
<evidence type="ECO:0000256" key="2">
    <source>
        <dbReference type="ARBA" id="ARBA00010798"/>
    </source>
</evidence>
<dbReference type="InterPro" id="IPR001478">
    <property type="entry name" value="PDZ"/>
</dbReference>
<keyword evidence="3" id="KW-0963">Cytoplasm</keyword>
<dbReference type="AlphaFoldDB" id="A0A8B9C8M1"/>
<dbReference type="SMART" id="SM00228">
    <property type="entry name" value="PDZ"/>
    <property type="match status" value="1"/>
</dbReference>
<comment type="similarity">
    <text evidence="2">Belongs to the syntrophin family.</text>
</comment>
<organism evidence="7 8">
    <name type="scientific">Anser brachyrhynchus</name>
    <name type="common">Pink-footed goose</name>
    <dbReference type="NCBI Taxonomy" id="132585"/>
    <lineage>
        <taxon>Eukaryota</taxon>
        <taxon>Metazoa</taxon>
        <taxon>Chordata</taxon>
        <taxon>Craniata</taxon>
        <taxon>Vertebrata</taxon>
        <taxon>Euteleostomi</taxon>
        <taxon>Archelosauria</taxon>
        <taxon>Archosauria</taxon>
        <taxon>Dinosauria</taxon>
        <taxon>Saurischia</taxon>
        <taxon>Theropoda</taxon>
        <taxon>Coelurosauria</taxon>
        <taxon>Aves</taxon>
        <taxon>Neognathae</taxon>
        <taxon>Galloanserae</taxon>
        <taxon>Anseriformes</taxon>
        <taxon>Anatidae</taxon>
        <taxon>Anserinae</taxon>
        <taxon>Anser</taxon>
    </lineage>
</organism>
<gene>
    <name evidence="7" type="primary">SNTG2</name>
</gene>
<dbReference type="PANTHER" id="PTHR10554">
    <property type="entry name" value="SYNTROPHIN"/>
    <property type="match status" value="1"/>
</dbReference>
<dbReference type="Ensembl" id="ENSABRT00000021439.1">
    <property type="protein sequence ID" value="ENSABRP00000015041.1"/>
    <property type="gene ID" value="ENSABRG00000013068.1"/>
</dbReference>
<dbReference type="InterPro" id="IPR011993">
    <property type="entry name" value="PH-like_dom_sf"/>
</dbReference>
<feature type="chain" id="PRO_5034957268" evidence="5">
    <location>
        <begin position="22"/>
        <end position="517"/>
    </location>
</feature>
<reference evidence="7" key="2">
    <citation type="submission" date="2025-09" db="UniProtKB">
        <authorList>
            <consortium name="Ensembl"/>
        </authorList>
    </citation>
    <scope>IDENTIFICATION</scope>
</reference>
<feature type="signal peptide" evidence="5">
    <location>
        <begin position="1"/>
        <end position="21"/>
    </location>
</feature>
<dbReference type="GO" id="GO:0005856">
    <property type="term" value="C:cytoskeleton"/>
    <property type="evidence" value="ECO:0007669"/>
    <property type="project" value="UniProtKB-SubCell"/>
</dbReference>
<dbReference type="InterPro" id="IPR055108">
    <property type="entry name" value="Syntrophin_4th"/>
</dbReference>
<comment type="subcellular location">
    <subcellularLocation>
        <location evidence="1">Cytoplasm</location>
        <location evidence="1">Cytoskeleton</location>
    </subcellularLocation>
</comment>
<evidence type="ECO:0000256" key="1">
    <source>
        <dbReference type="ARBA" id="ARBA00004245"/>
    </source>
</evidence>
<evidence type="ECO:0000313" key="8">
    <source>
        <dbReference type="Proteomes" id="UP000694426"/>
    </source>
</evidence>
<name>A0A8B9C8M1_9AVES</name>
<dbReference type="PROSITE" id="PS50106">
    <property type="entry name" value="PDZ"/>
    <property type="match status" value="1"/>
</dbReference>
<dbReference type="InterPro" id="IPR015482">
    <property type="entry name" value="Syntrophin"/>
</dbReference>
<dbReference type="SUPFAM" id="SSF50729">
    <property type="entry name" value="PH domain-like"/>
    <property type="match status" value="2"/>
</dbReference>
<reference evidence="7" key="1">
    <citation type="submission" date="2025-08" db="UniProtKB">
        <authorList>
            <consortium name="Ensembl"/>
        </authorList>
    </citation>
    <scope>IDENTIFICATION</scope>
</reference>
<dbReference type="SUPFAM" id="SSF50156">
    <property type="entry name" value="PDZ domain-like"/>
    <property type="match status" value="1"/>
</dbReference>
<evidence type="ECO:0000256" key="5">
    <source>
        <dbReference type="SAM" id="SignalP"/>
    </source>
</evidence>